<keyword evidence="3" id="KW-1185">Reference proteome</keyword>
<proteinExistence type="predicted"/>
<dbReference type="Gene3D" id="1.10.260.40">
    <property type="entry name" value="lambda repressor-like DNA-binding domains"/>
    <property type="match status" value="1"/>
</dbReference>
<comment type="caution">
    <text evidence="2">The sequence shown here is derived from an EMBL/GenBank/DDBJ whole genome shotgun (WGS) entry which is preliminary data.</text>
</comment>
<name>A0ABW3CBB0_9ACTN</name>
<dbReference type="SMART" id="SM00530">
    <property type="entry name" value="HTH_XRE"/>
    <property type="match status" value="1"/>
</dbReference>
<dbReference type="InterPro" id="IPR001387">
    <property type="entry name" value="Cro/C1-type_HTH"/>
</dbReference>
<evidence type="ECO:0000313" key="2">
    <source>
        <dbReference type="EMBL" id="MFD0850832.1"/>
    </source>
</evidence>
<dbReference type="Proteomes" id="UP001597083">
    <property type="component" value="Unassembled WGS sequence"/>
</dbReference>
<organism evidence="2 3">
    <name type="scientific">Actinomadura adrarensis</name>
    <dbReference type="NCBI Taxonomy" id="1819600"/>
    <lineage>
        <taxon>Bacteria</taxon>
        <taxon>Bacillati</taxon>
        <taxon>Actinomycetota</taxon>
        <taxon>Actinomycetes</taxon>
        <taxon>Streptosporangiales</taxon>
        <taxon>Thermomonosporaceae</taxon>
        <taxon>Actinomadura</taxon>
    </lineage>
</organism>
<protein>
    <submittedName>
        <fullName evidence="2">Helix-turn-helix domain-containing protein</fullName>
    </submittedName>
</protein>
<gene>
    <name evidence="2" type="ORF">ACFQ07_01165</name>
</gene>
<dbReference type="InterPro" id="IPR010982">
    <property type="entry name" value="Lambda_DNA-bd_dom_sf"/>
</dbReference>
<dbReference type="Pfam" id="PF13560">
    <property type="entry name" value="HTH_31"/>
    <property type="match status" value="1"/>
</dbReference>
<reference evidence="3" key="1">
    <citation type="journal article" date="2019" name="Int. J. Syst. Evol. Microbiol.">
        <title>The Global Catalogue of Microorganisms (GCM) 10K type strain sequencing project: providing services to taxonomists for standard genome sequencing and annotation.</title>
        <authorList>
            <consortium name="The Broad Institute Genomics Platform"/>
            <consortium name="The Broad Institute Genome Sequencing Center for Infectious Disease"/>
            <person name="Wu L."/>
            <person name="Ma J."/>
        </authorList>
    </citation>
    <scope>NUCLEOTIDE SEQUENCE [LARGE SCALE GENOMIC DNA]</scope>
    <source>
        <strain evidence="3">JCM 31696</strain>
    </source>
</reference>
<evidence type="ECO:0000259" key="1">
    <source>
        <dbReference type="PROSITE" id="PS50943"/>
    </source>
</evidence>
<sequence>MSKTFRNQRLRRGWTQRDLAAEVERQGLSKPSDSNLSLYERGKVVPRPQLRAVLCELLDLPIDYFDETAEGERAAS</sequence>
<feature type="domain" description="HTH cro/C1-type" evidence="1">
    <location>
        <begin position="5"/>
        <end position="65"/>
    </location>
</feature>
<dbReference type="SUPFAM" id="SSF47413">
    <property type="entry name" value="lambda repressor-like DNA-binding domains"/>
    <property type="match status" value="1"/>
</dbReference>
<dbReference type="CDD" id="cd00093">
    <property type="entry name" value="HTH_XRE"/>
    <property type="match status" value="1"/>
</dbReference>
<evidence type="ECO:0000313" key="3">
    <source>
        <dbReference type="Proteomes" id="UP001597083"/>
    </source>
</evidence>
<dbReference type="PROSITE" id="PS50943">
    <property type="entry name" value="HTH_CROC1"/>
    <property type="match status" value="1"/>
</dbReference>
<dbReference type="EMBL" id="JBHTIR010000145">
    <property type="protein sequence ID" value="MFD0850832.1"/>
    <property type="molecule type" value="Genomic_DNA"/>
</dbReference>
<accession>A0ABW3CBB0</accession>